<evidence type="ECO:0000256" key="1">
    <source>
        <dbReference type="SAM" id="SignalP"/>
    </source>
</evidence>
<feature type="chain" id="PRO_5042823685" description="Lipoprotein" evidence="1">
    <location>
        <begin position="25"/>
        <end position="190"/>
    </location>
</feature>
<dbReference type="AlphaFoldDB" id="A0AAP8MBN3"/>
<name>A0AAP8MBN3_9GAMM</name>
<evidence type="ECO:0000313" key="2">
    <source>
        <dbReference type="EMBL" id="PLW84818.1"/>
    </source>
</evidence>
<proteinExistence type="predicted"/>
<gene>
    <name evidence="2" type="ORF">C0029_17615</name>
</gene>
<accession>A0AAP8MBN3</accession>
<protein>
    <recommendedName>
        <fullName evidence="4">Lipoprotein</fullName>
    </recommendedName>
</protein>
<organism evidence="2 3">
    <name type="scientific">Halioglobus japonicus</name>
    <dbReference type="NCBI Taxonomy" id="930805"/>
    <lineage>
        <taxon>Bacteria</taxon>
        <taxon>Pseudomonadati</taxon>
        <taxon>Pseudomonadota</taxon>
        <taxon>Gammaproteobacteria</taxon>
        <taxon>Cellvibrionales</taxon>
        <taxon>Halieaceae</taxon>
        <taxon>Halioglobus</taxon>
    </lineage>
</organism>
<dbReference type="EMBL" id="PKUR01000005">
    <property type="protein sequence ID" value="PLW84818.1"/>
    <property type="molecule type" value="Genomic_DNA"/>
</dbReference>
<keyword evidence="3" id="KW-1185">Reference proteome</keyword>
<dbReference type="KEGG" id="hja:BST95_00550"/>
<evidence type="ECO:0008006" key="4">
    <source>
        <dbReference type="Google" id="ProtNLM"/>
    </source>
</evidence>
<keyword evidence="1" id="KW-0732">Signal</keyword>
<dbReference type="Proteomes" id="UP000235162">
    <property type="component" value="Unassembled WGS sequence"/>
</dbReference>
<comment type="caution">
    <text evidence="2">The sequence shown here is derived from an EMBL/GenBank/DDBJ whole genome shotgun (WGS) entry which is preliminary data.</text>
</comment>
<evidence type="ECO:0000313" key="3">
    <source>
        <dbReference type="Proteomes" id="UP000235162"/>
    </source>
</evidence>
<dbReference type="PROSITE" id="PS51257">
    <property type="entry name" value="PROKAR_LIPOPROTEIN"/>
    <property type="match status" value="1"/>
</dbReference>
<reference evidence="2 3" key="1">
    <citation type="submission" date="2018-01" db="EMBL/GenBank/DDBJ databases">
        <title>The draft genome sequence of Halioglobus japonicus S1-36.</title>
        <authorList>
            <person name="Du Z.-J."/>
            <person name="Shi M.-J."/>
        </authorList>
    </citation>
    <scope>NUCLEOTIDE SEQUENCE [LARGE SCALE GENOMIC DNA]</scope>
    <source>
        <strain evidence="2 3">S1-36</strain>
    </source>
</reference>
<sequence length="190" mass="20629">MKTIFCKWLLAIMTAVLVAGCASTEQGQSIDRANMADLASTGYALTVVEGAMEANPLGPILIPVKLMMGSVVEKSYNCADRAKYASTVNPICYGLSCSNLAGFNLLIGAACGVGYHMAKSFLEPQAFDCSYEPFEAEKKIPEQLADNWSQGDTDALAMLWADNVKYESWVGIGEMRSVYQDTFDCTTNRN</sequence>
<feature type="signal peptide" evidence="1">
    <location>
        <begin position="1"/>
        <end position="24"/>
    </location>
</feature>